<dbReference type="Proteomes" id="UP000030645">
    <property type="component" value="Unassembled WGS sequence"/>
</dbReference>
<dbReference type="EMBL" id="KE346217">
    <property type="protein sequence ID" value="EXC30721.1"/>
    <property type="molecule type" value="Genomic_DNA"/>
</dbReference>
<keyword evidence="3" id="KW-1185">Reference proteome</keyword>
<name>W9S7I6_9ROSA</name>
<dbReference type="AlphaFoldDB" id="W9S7I6"/>
<feature type="region of interest" description="Disordered" evidence="1">
    <location>
        <begin position="69"/>
        <end position="181"/>
    </location>
</feature>
<feature type="compositionally biased region" description="Basic residues" evidence="1">
    <location>
        <begin position="135"/>
        <end position="158"/>
    </location>
</feature>
<reference evidence="3" key="1">
    <citation type="submission" date="2013-01" db="EMBL/GenBank/DDBJ databases">
        <title>Draft Genome Sequence of a Mulberry Tree, Morus notabilis C.K. Schneid.</title>
        <authorList>
            <person name="He N."/>
            <person name="Zhao S."/>
        </authorList>
    </citation>
    <scope>NUCLEOTIDE SEQUENCE</scope>
</reference>
<gene>
    <name evidence="2" type="ORF">L484_027896</name>
</gene>
<proteinExistence type="predicted"/>
<evidence type="ECO:0000256" key="1">
    <source>
        <dbReference type="SAM" id="MobiDB-lite"/>
    </source>
</evidence>
<sequence length="310" mass="34232">MAATMDFYSRRPLQSELMEALEPFMTSSITTLSPLLLHLLPLQLLLLPTTISLSPPLSKPKPRLVMVAQHRRGSPRISTEGEMGRGDPFAQEPDPALAGGSRHRRGSRAGLRPSRLQAPRRLREAKLPSPAAPRLLRRRRRVRRLQAAPLHRRRRAPGHLREPGRVAVAAEAGRQEEAAGEEVLIGQAGSPSAEGGDLALGSAGSSPLSDLTFPDFVESPWDCSNGGLESNYFWWSIIELELRDLAWRNYDDRDWQAWRWLFTEGKAQGDVIGSLRGGRDRGGWFLHIVKGDGSVDLACVAEIGVGEIPR</sequence>
<evidence type="ECO:0000313" key="3">
    <source>
        <dbReference type="Proteomes" id="UP000030645"/>
    </source>
</evidence>
<accession>W9S7I6</accession>
<protein>
    <submittedName>
        <fullName evidence="2">Uncharacterized protein</fullName>
    </submittedName>
</protein>
<evidence type="ECO:0000313" key="2">
    <source>
        <dbReference type="EMBL" id="EXC30721.1"/>
    </source>
</evidence>
<organism evidence="2 3">
    <name type="scientific">Morus notabilis</name>
    <dbReference type="NCBI Taxonomy" id="981085"/>
    <lineage>
        <taxon>Eukaryota</taxon>
        <taxon>Viridiplantae</taxon>
        <taxon>Streptophyta</taxon>
        <taxon>Embryophyta</taxon>
        <taxon>Tracheophyta</taxon>
        <taxon>Spermatophyta</taxon>
        <taxon>Magnoliopsida</taxon>
        <taxon>eudicotyledons</taxon>
        <taxon>Gunneridae</taxon>
        <taxon>Pentapetalae</taxon>
        <taxon>rosids</taxon>
        <taxon>fabids</taxon>
        <taxon>Rosales</taxon>
        <taxon>Moraceae</taxon>
        <taxon>Moreae</taxon>
        <taxon>Morus</taxon>
    </lineage>
</organism>